<feature type="domain" description="AGC-kinase C-terminal" evidence="9">
    <location>
        <begin position="126"/>
        <end position="201"/>
    </location>
</feature>
<dbReference type="InterPro" id="IPR011009">
    <property type="entry name" value="Kinase-like_dom_sf"/>
</dbReference>
<dbReference type="GO" id="GO:0004674">
    <property type="term" value="F:protein serine/threonine kinase activity"/>
    <property type="evidence" value="ECO:0007669"/>
    <property type="project" value="UniProtKB-KW"/>
</dbReference>
<gene>
    <name evidence="10" type="ORF">AKO1_009430</name>
</gene>
<dbReference type="PANTHER" id="PTHR45637">
    <property type="entry name" value="FLIPPASE KINASE 1-RELATED"/>
    <property type="match status" value="1"/>
</dbReference>
<dbReference type="AlphaFoldDB" id="A0AAW2ZL36"/>
<evidence type="ECO:0000256" key="6">
    <source>
        <dbReference type="ARBA" id="ARBA00022840"/>
    </source>
</evidence>
<dbReference type="Gene3D" id="3.30.200.20">
    <property type="entry name" value="Phosphorylase Kinase, domain 1"/>
    <property type="match status" value="1"/>
</dbReference>
<sequence length="255" mass="29007">MTKVGLFSSRKSAKVDTKQIQQFNSFVGTEEYIAPEVITGTGHSSSVDWWTFGILMYEMLYGSTPFKGASQKDTFQHILSNKIEFPNKNVSKNCKDLIKKLLNTKQEKRLGHKNGAADIRTHPFFKDVNWALIRNENTPIRIDIKDKYDTSYFRNLKDSDDEREDDDDDTEQNGQPLEENNAANVFKDFRYAPTAFHKNAYGFENLEKTTHPADALPNKLVPMLKSTAPSTTSTPQLSRNNSATNVIVEQPQEMS</sequence>
<dbReference type="InterPro" id="IPR000961">
    <property type="entry name" value="AGC-kinase_C"/>
</dbReference>
<keyword evidence="2" id="KW-0723">Serine/threonine-protein kinase</keyword>
<dbReference type="Gene3D" id="1.10.510.10">
    <property type="entry name" value="Transferase(Phosphotransferase) domain 1"/>
    <property type="match status" value="1"/>
</dbReference>
<dbReference type="EMBL" id="JAOPGA020001632">
    <property type="protein sequence ID" value="KAL0490063.1"/>
    <property type="molecule type" value="Genomic_DNA"/>
</dbReference>
<dbReference type="EC" id="2.7.11.1" evidence="1"/>
<proteinExistence type="predicted"/>
<feature type="compositionally biased region" description="Polar residues" evidence="7">
    <location>
        <begin position="227"/>
        <end position="255"/>
    </location>
</feature>
<dbReference type="SMART" id="SM00220">
    <property type="entry name" value="S_TKc"/>
    <property type="match status" value="1"/>
</dbReference>
<keyword evidence="3" id="KW-0808">Transferase</keyword>
<evidence type="ECO:0000256" key="3">
    <source>
        <dbReference type="ARBA" id="ARBA00022679"/>
    </source>
</evidence>
<evidence type="ECO:0000256" key="2">
    <source>
        <dbReference type="ARBA" id="ARBA00022527"/>
    </source>
</evidence>
<dbReference type="Pfam" id="PF00069">
    <property type="entry name" value="Pkinase"/>
    <property type="match status" value="1"/>
</dbReference>
<reference evidence="10 11" key="1">
    <citation type="submission" date="2024-03" db="EMBL/GenBank/DDBJ databases">
        <title>The Acrasis kona genome and developmental transcriptomes reveal deep origins of eukaryotic multicellular pathways.</title>
        <authorList>
            <person name="Sheikh S."/>
            <person name="Fu C.-J."/>
            <person name="Brown M.W."/>
            <person name="Baldauf S.L."/>
        </authorList>
    </citation>
    <scope>NUCLEOTIDE SEQUENCE [LARGE SCALE GENOMIC DNA]</scope>
    <source>
        <strain evidence="10 11">ATCC MYA-3509</strain>
    </source>
</reference>
<evidence type="ECO:0000259" key="9">
    <source>
        <dbReference type="PROSITE" id="PS51285"/>
    </source>
</evidence>
<evidence type="ECO:0000256" key="7">
    <source>
        <dbReference type="SAM" id="MobiDB-lite"/>
    </source>
</evidence>
<feature type="region of interest" description="Disordered" evidence="7">
    <location>
        <begin position="155"/>
        <end position="183"/>
    </location>
</feature>
<keyword evidence="11" id="KW-1185">Reference proteome</keyword>
<evidence type="ECO:0000259" key="8">
    <source>
        <dbReference type="PROSITE" id="PS50011"/>
    </source>
</evidence>
<dbReference type="GO" id="GO:0005524">
    <property type="term" value="F:ATP binding"/>
    <property type="evidence" value="ECO:0007669"/>
    <property type="project" value="UniProtKB-KW"/>
</dbReference>
<evidence type="ECO:0000313" key="11">
    <source>
        <dbReference type="Proteomes" id="UP001431209"/>
    </source>
</evidence>
<feature type="domain" description="Protein kinase" evidence="8">
    <location>
        <begin position="1"/>
        <end position="125"/>
    </location>
</feature>
<dbReference type="SUPFAM" id="SSF56112">
    <property type="entry name" value="Protein kinase-like (PK-like)"/>
    <property type="match status" value="1"/>
</dbReference>
<organism evidence="10 11">
    <name type="scientific">Acrasis kona</name>
    <dbReference type="NCBI Taxonomy" id="1008807"/>
    <lineage>
        <taxon>Eukaryota</taxon>
        <taxon>Discoba</taxon>
        <taxon>Heterolobosea</taxon>
        <taxon>Tetramitia</taxon>
        <taxon>Eutetramitia</taxon>
        <taxon>Acrasidae</taxon>
        <taxon>Acrasis</taxon>
    </lineage>
</organism>
<dbReference type="Proteomes" id="UP001431209">
    <property type="component" value="Unassembled WGS sequence"/>
</dbReference>
<feature type="region of interest" description="Disordered" evidence="7">
    <location>
        <begin position="225"/>
        <end position="255"/>
    </location>
</feature>
<feature type="compositionally biased region" description="Acidic residues" evidence="7">
    <location>
        <begin position="161"/>
        <end position="171"/>
    </location>
</feature>
<keyword evidence="4" id="KW-0547">Nucleotide-binding</keyword>
<name>A0AAW2ZL36_9EUKA</name>
<evidence type="ECO:0000256" key="5">
    <source>
        <dbReference type="ARBA" id="ARBA00022777"/>
    </source>
</evidence>
<dbReference type="PROSITE" id="PS51285">
    <property type="entry name" value="AGC_KINASE_CTER"/>
    <property type="match status" value="1"/>
</dbReference>
<evidence type="ECO:0000313" key="10">
    <source>
        <dbReference type="EMBL" id="KAL0490063.1"/>
    </source>
</evidence>
<keyword evidence="6" id="KW-0067">ATP-binding</keyword>
<evidence type="ECO:0000256" key="1">
    <source>
        <dbReference type="ARBA" id="ARBA00012513"/>
    </source>
</evidence>
<keyword evidence="5 10" id="KW-0418">Kinase</keyword>
<dbReference type="PROSITE" id="PS50011">
    <property type="entry name" value="PROTEIN_KINASE_DOM"/>
    <property type="match status" value="1"/>
</dbReference>
<evidence type="ECO:0000256" key="4">
    <source>
        <dbReference type="ARBA" id="ARBA00022741"/>
    </source>
</evidence>
<protein>
    <recommendedName>
        <fullName evidence="1">non-specific serine/threonine protein kinase</fullName>
        <ecNumber evidence="1">2.7.11.1</ecNumber>
    </recommendedName>
</protein>
<comment type="caution">
    <text evidence="10">The sequence shown here is derived from an EMBL/GenBank/DDBJ whole genome shotgun (WGS) entry which is preliminary data.</text>
</comment>
<accession>A0AAW2ZL36</accession>
<dbReference type="InterPro" id="IPR000719">
    <property type="entry name" value="Prot_kinase_dom"/>
</dbReference>